<accession>A0A314XKP8</accession>
<dbReference type="EMBL" id="PJQY01002339">
    <property type="protein sequence ID" value="PQP94571.1"/>
    <property type="molecule type" value="Genomic_DNA"/>
</dbReference>
<proteinExistence type="predicted"/>
<name>A0A314XKP8_PRUYE</name>
<evidence type="ECO:0000313" key="2">
    <source>
        <dbReference type="Proteomes" id="UP000250321"/>
    </source>
</evidence>
<comment type="caution">
    <text evidence="1">The sequence shown here is derived from an EMBL/GenBank/DDBJ whole genome shotgun (WGS) entry which is preliminary data.</text>
</comment>
<evidence type="ECO:0000313" key="1">
    <source>
        <dbReference type="EMBL" id="PQP94571.1"/>
    </source>
</evidence>
<dbReference type="PANTHER" id="PTHR33237">
    <property type="entry name" value="F2P16.13 PROTEIN-RELATED"/>
    <property type="match status" value="1"/>
</dbReference>
<organism evidence="1 2">
    <name type="scientific">Prunus yedoensis var. nudiflora</name>
    <dbReference type="NCBI Taxonomy" id="2094558"/>
    <lineage>
        <taxon>Eukaryota</taxon>
        <taxon>Viridiplantae</taxon>
        <taxon>Streptophyta</taxon>
        <taxon>Embryophyta</taxon>
        <taxon>Tracheophyta</taxon>
        <taxon>Spermatophyta</taxon>
        <taxon>Magnoliopsida</taxon>
        <taxon>eudicotyledons</taxon>
        <taxon>Gunneridae</taxon>
        <taxon>Pentapetalae</taxon>
        <taxon>rosids</taxon>
        <taxon>fabids</taxon>
        <taxon>Rosales</taxon>
        <taxon>Rosaceae</taxon>
        <taxon>Amygdaloideae</taxon>
        <taxon>Amygdaleae</taxon>
        <taxon>Prunus</taxon>
    </lineage>
</organism>
<reference evidence="1 2" key="1">
    <citation type="submission" date="2018-02" db="EMBL/GenBank/DDBJ databases">
        <title>Draft genome of wild Prunus yedoensis var. nudiflora.</title>
        <authorList>
            <person name="Baek S."/>
            <person name="Kim J.-H."/>
            <person name="Choi K."/>
            <person name="Kim G.-B."/>
            <person name="Cho A."/>
            <person name="Jang H."/>
            <person name="Shin C.-H."/>
            <person name="Yu H.-J."/>
            <person name="Mun J.-H."/>
        </authorList>
    </citation>
    <scope>NUCLEOTIDE SEQUENCE [LARGE SCALE GENOMIC DNA]</scope>
    <source>
        <strain evidence="2">cv. Jeju island</strain>
        <tissue evidence="1">Leaf</tissue>
    </source>
</reference>
<dbReference type="Proteomes" id="UP000250321">
    <property type="component" value="Unassembled WGS sequence"/>
</dbReference>
<sequence>MDRRNIPQRPPLLYFIRITTRQPKIRIKVPKLLAKTMQKRFDYGCSKNIDGGYNKQHCTKEKKKLKNKPRKLLPRKISSFFTYAFGNMKIKSPEKKSSSNGGSFMKSKTNCNSRANDDDTNLCAPFCYIKGDTAKRVDIGVAHATFRVTGEQESSGNLNLFPSKFMQTNRWKSRMARSLTKMVSREIDGEDNSKQEDSKAMEERGAQELCKKRILMGSKCRPLSLSGTLQYNENGILITEIMP</sequence>
<gene>
    <name evidence="1" type="ORF">Pyn_36052</name>
</gene>
<dbReference type="OrthoDB" id="674685at2759"/>
<keyword evidence="2" id="KW-1185">Reference proteome</keyword>
<dbReference type="AlphaFoldDB" id="A0A314XKP8"/>
<protein>
    <submittedName>
        <fullName evidence="1">Uncharacterized protein</fullName>
    </submittedName>
</protein>
<dbReference type="PANTHER" id="PTHR33237:SF39">
    <property type="match status" value="1"/>
</dbReference>